<keyword evidence="2" id="KW-1185">Reference proteome</keyword>
<proteinExistence type="predicted"/>
<protein>
    <submittedName>
        <fullName evidence="1">ALQxL family class IV lanthipeptide</fullName>
    </submittedName>
</protein>
<organism evidence="1 2">
    <name type="scientific">Streptosporangium jomthongense</name>
    <dbReference type="NCBI Taxonomy" id="1193683"/>
    <lineage>
        <taxon>Bacteria</taxon>
        <taxon>Bacillati</taxon>
        <taxon>Actinomycetota</taxon>
        <taxon>Actinomycetes</taxon>
        <taxon>Streptosporangiales</taxon>
        <taxon>Streptosporangiaceae</taxon>
        <taxon>Streptosporangium</taxon>
    </lineage>
</organism>
<accession>A0ABV8ESR1</accession>
<dbReference type="RefSeq" id="WP_386188114.1">
    <property type="nucleotide sequence ID" value="NZ_JBHSBC010000003.1"/>
</dbReference>
<dbReference type="EMBL" id="JBHSBC010000003">
    <property type="protein sequence ID" value="MFC3979397.1"/>
    <property type="molecule type" value="Genomic_DNA"/>
</dbReference>
<sequence length="41" mass="4794">MDLDVAALDMLPEREESRLYPCNHSCEYTYHCQLSCEGTNR</sequence>
<dbReference type="Proteomes" id="UP001595698">
    <property type="component" value="Unassembled WGS sequence"/>
</dbReference>
<comment type="caution">
    <text evidence="1">The sequence shown here is derived from an EMBL/GenBank/DDBJ whole genome shotgun (WGS) entry which is preliminary data.</text>
</comment>
<gene>
    <name evidence="1" type="ORF">ACFOYY_04640</name>
</gene>
<evidence type="ECO:0000313" key="2">
    <source>
        <dbReference type="Proteomes" id="UP001595698"/>
    </source>
</evidence>
<name>A0ABV8ESR1_9ACTN</name>
<evidence type="ECO:0000313" key="1">
    <source>
        <dbReference type="EMBL" id="MFC3979397.1"/>
    </source>
</evidence>
<reference evidence="2" key="1">
    <citation type="journal article" date="2019" name="Int. J. Syst. Evol. Microbiol.">
        <title>The Global Catalogue of Microorganisms (GCM) 10K type strain sequencing project: providing services to taxonomists for standard genome sequencing and annotation.</title>
        <authorList>
            <consortium name="The Broad Institute Genomics Platform"/>
            <consortium name="The Broad Institute Genome Sequencing Center for Infectious Disease"/>
            <person name="Wu L."/>
            <person name="Ma J."/>
        </authorList>
    </citation>
    <scope>NUCLEOTIDE SEQUENCE [LARGE SCALE GENOMIC DNA]</scope>
    <source>
        <strain evidence="2">TBRC 7912</strain>
    </source>
</reference>
<dbReference type="NCBIfam" id="NF038157">
    <property type="entry name" value="lanti_ALQxL"/>
    <property type="match status" value="1"/>
</dbReference>